<evidence type="ECO:0000256" key="4">
    <source>
        <dbReference type="ARBA" id="ARBA00022618"/>
    </source>
</evidence>
<name>A0A917CT09_9GAMM</name>
<proteinExistence type="inferred from homology"/>
<evidence type="ECO:0000256" key="7">
    <source>
        <dbReference type="ARBA" id="ARBA00022989"/>
    </source>
</evidence>
<evidence type="ECO:0000313" key="16">
    <source>
        <dbReference type="Proteomes" id="UP000605253"/>
    </source>
</evidence>
<evidence type="ECO:0000256" key="12">
    <source>
        <dbReference type="ARBA" id="ARBA00035727"/>
    </source>
</evidence>
<evidence type="ECO:0000256" key="8">
    <source>
        <dbReference type="ARBA" id="ARBA00023136"/>
    </source>
</evidence>
<organism evidence="15 16">
    <name type="scientific">Marinicella pacifica</name>
    <dbReference type="NCBI Taxonomy" id="1171543"/>
    <lineage>
        <taxon>Bacteria</taxon>
        <taxon>Pseudomonadati</taxon>
        <taxon>Pseudomonadota</taxon>
        <taxon>Gammaproteobacteria</taxon>
        <taxon>Lysobacterales</taxon>
        <taxon>Marinicellaceae</taxon>
        <taxon>Marinicella</taxon>
    </lineage>
</organism>
<keyword evidence="13" id="KW-0175">Coiled coil</keyword>
<keyword evidence="7 14" id="KW-1133">Transmembrane helix</keyword>
<dbReference type="Pfam" id="PF06295">
    <property type="entry name" value="ZapG-like"/>
    <property type="match status" value="1"/>
</dbReference>
<evidence type="ECO:0000256" key="9">
    <source>
        <dbReference type="ARBA" id="ARBA00023306"/>
    </source>
</evidence>
<dbReference type="PANTHER" id="PTHR39579:SF1">
    <property type="entry name" value="INNER MEMBRANE PROTEIN YHCB"/>
    <property type="match status" value="1"/>
</dbReference>
<evidence type="ECO:0000256" key="3">
    <source>
        <dbReference type="ARBA" id="ARBA00022519"/>
    </source>
</evidence>
<dbReference type="EMBL" id="BMEO01000007">
    <property type="protein sequence ID" value="GGF97466.1"/>
    <property type="molecule type" value="Genomic_DNA"/>
</dbReference>
<evidence type="ECO:0000313" key="15">
    <source>
        <dbReference type="EMBL" id="GGF97466.1"/>
    </source>
</evidence>
<dbReference type="InterPro" id="IPR009386">
    <property type="entry name" value="ZapG-like"/>
</dbReference>
<gene>
    <name evidence="15" type="ORF">GCM10011365_18610</name>
</gene>
<dbReference type="AlphaFoldDB" id="A0A917CT09"/>
<keyword evidence="8 14" id="KW-0472">Membrane</keyword>
<protein>
    <recommendedName>
        <fullName evidence="11">Z-ring associated protein G</fullName>
    </recommendedName>
    <alternativeName>
        <fullName evidence="12">Cell division protein ZapG</fullName>
    </alternativeName>
</protein>
<reference evidence="15" key="1">
    <citation type="journal article" date="2014" name="Int. J. Syst. Evol. Microbiol.">
        <title>Complete genome sequence of Corynebacterium casei LMG S-19264T (=DSM 44701T), isolated from a smear-ripened cheese.</title>
        <authorList>
            <consortium name="US DOE Joint Genome Institute (JGI-PGF)"/>
            <person name="Walter F."/>
            <person name="Albersmeier A."/>
            <person name="Kalinowski J."/>
            <person name="Ruckert C."/>
        </authorList>
    </citation>
    <scope>NUCLEOTIDE SEQUENCE</scope>
    <source>
        <strain evidence="15">CGMCC 1.12181</strain>
    </source>
</reference>
<comment type="similarity">
    <text evidence="10">Belongs to the ZapG family.</text>
</comment>
<dbReference type="GO" id="GO:0008360">
    <property type="term" value="P:regulation of cell shape"/>
    <property type="evidence" value="ECO:0007669"/>
    <property type="project" value="UniProtKB-KW"/>
</dbReference>
<comment type="caution">
    <text evidence="15">The sequence shown here is derived from an EMBL/GenBank/DDBJ whole genome shotgun (WGS) entry which is preliminary data.</text>
</comment>
<evidence type="ECO:0000256" key="6">
    <source>
        <dbReference type="ARBA" id="ARBA00022960"/>
    </source>
</evidence>
<keyword evidence="5 14" id="KW-0812">Transmembrane</keyword>
<evidence type="ECO:0000256" key="11">
    <source>
        <dbReference type="ARBA" id="ARBA00035703"/>
    </source>
</evidence>
<keyword evidence="3" id="KW-0997">Cell inner membrane</keyword>
<reference evidence="15" key="2">
    <citation type="submission" date="2020-09" db="EMBL/GenBank/DDBJ databases">
        <authorList>
            <person name="Sun Q."/>
            <person name="Zhou Y."/>
        </authorList>
    </citation>
    <scope>NUCLEOTIDE SEQUENCE</scope>
    <source>
        <strain evidence="15">CGMCC 1.12181</strain>
    </source>
</reference>
<keyword evidence="16" id="KW-1185">Reference proteome</keyword>
<feature type="transmembrane region" description="Helical" evidence="14">
    <location>
        <begin position="6"/>
        <end position="26"/>
    </location>
</feature>
<feature type="coiled-coil region" evidence="13">
    <location>
        <begin position="28"/>
        <end position="55"/>
    </location>
</feature>
<evidence type="ECO:0000256" key="10">
    <source>
        <dbReference type="ARBA" id="ARBA00035657"/>
    </source>
</evidence>
<dbReference type="Proteomes" id="UP000605253">
    <property type="component" value="Unassembled WGS sequence"/>
</dbReference>
<evidence type="ECO:0000256" key="5">
    <source>
        <dbReference type="ARBA" id="ARBA00022692"/>
    </source>
</evidence>
<sequence length="120" mass="13774">MIEWILILSATLLGTALGIAGMYLVSQRKGKQTSVKEMERRLDDYQHKVEEHFAKTADLIDNLTDSYQAVFTHLSESAEDLLTDEQIRNQLINRRSREVTIKYLKSGEEDDNITTNPMVD</sequence>
<dbReference type="GO" id="GO:0051301">
    <property type="term" value="P:cell division"/>
    <property type="evidence" value="ECO:0007669"/>
    <property type="project" value="UniProtKB-KW"/>
</dbReference>
<dbReference type="GO" id="GO:0005886">
    <property type="term" value="C:plasma membrane"/>
    <property type="evidence" value="ECO:0007669"/>
    <property type="project" value="UniProtKB-SubCell"/>
</dbReference>
<accession>A0A917CT09</accession>
<evidence type="ECO:0000256" key="14">
    <source>
        <dbReference type="SAM" id="Phobius"/>
    </source>
</evidence>
<keyword evidence="2" id="KW-1003">Cell membrane</keyword>
<keyword evidence="6" id="KW-0133">Cell shape</keyword>
<dbReference type="RefSeq" id="WP_188365460.1">
    <property type="nucleotide sequence ID" value="NZ_BAABJF010000003.1"/>
</dbReference>
<evidence type="ECO:0000256" key="2">
    <source>
        <dbReference type="ARBA" id="ARBA00022475"/>
    </source>
</evidence>
<dbReference type="PANTHER" id="PTHR39579">
    <property type="entry name" value="INNER MEMBRANE PROTEIN YHCB"/>
    <property type="match status" value="1"/>
</dbReference>
<comment type="subcellular location">
    <subcellularLocation>
        <location evidence="1">Cell inner membrane</location>
        <topology evidence="1">Single-pass membrane protein</topology>
    </subcellularLocation>
</comment>
<evidence type="ECO:0000256" key="13">
    <source>
        <dbReference type="SAM" id="Coils"/>
    </source>
</evidence>
<keyword evidence="9" id="KW-0131">Cell cycle</keyword>
<evidence type="ECO:0000256" key="1">
    <source>
        <dbReference type="ARBA" id="ARBA00004377"/>
    </source>
</evidence>
<keyword evidence="4" id="KW-0132">Cell division</keyword>